<organism evidence="1 2">
    <name type="scientific">Paraburkholderia bannensis</name>
    <dbReference type="NCBI Taxonomy" id="765414"/>
    <lineage>
        <taxon>Bacteria</taxon>
        <taxon>Pseudomonadati</taxon>
        <taxon>Pseudomonadota</taxon>
        <taxon>Betaproteobacteria</taxon>
        <taxon>Burkholderiales</taxon>
        <taxon>Burkholderiaceae</taxon>
        <taxon>Paraburkholderia</taxon>
    </lineage>
</organism>
<sequence>MNVKRHLIVAAVFGVFGFGLGLAFEVFEWLAFNDNNFSWSMPKFMGLVCALLGALEPFRHEKST</sequence>
<keyword evidence="2" id="KW-1185">Reference proteome</keyword>
<reference evidence="1 2" key="1">
    <citation type="submission" date="2020-08" db="EMBL/GenBank/DDBJ databases">
        <title>Above-ground endophytic microbial communities from plants in different locations in the United States.</title>
        <authorList>
            <person name="Frank C."/>
        </authorList>
    </citation>
    <scope>NUCLEOTIDE SEQUENCE [LARGE SCALE GENOMIC DNA]</scope>
    <source>
        <strain evidence="1 2">WP4_2_2</strain>
    </source>
</reference>
<dbReference type="EMBL" id="JACHBW010000002">
    <property type="protein sequence ID" value="MBB6101222.1"/>
    <property type="molecule type" value="Genomic_DNA"/>
</dbReference>
<dbReference type="Proteomes" id="UP000571554">
    <property type="component" value="Unassembled WGS sequence"/>
</dbReference>
<comment type="caution">
    <text evidence="1">The sequence shown here is derived from an EMBL/GenBank/DDBJ whole genome shotgun (WGS) entry which is preliminary data.</text>
</comment>
<gene>
    <name evidence="1" type="ORF">F4827_001048</name>
</gene>
<proteinExistence type="predicted"/>
<evidence type="ECO:0000313" key="2">
    <source>
        <dbReference type="Proteomes" id="UP000571554"/>
    </source>
</evidence>
<dbReference type="AlphaFoldDB" id="A0A7W9TTK4"/>
<evidence type="ECO:0000313" key="1">
    <source>
        <dbReference type="EMBL" id="MBB6101222.1"/>
    </source>
</evidence>
<protein>
    <submittedName>
        <fullName evidence="1">Uncharacterized protein</fullName>
    </submittedName>
</protein>
<name>A0A7W9TTK4_9BURK</name>
<accession>A0A7W9TTK4</accession>
<dbReference type="RefSeq" id="WP_183722437.1">
    <property type="nucleotide sequence ID" value="NZ_JACHBW010000002.1"/>
</dbReference>